<accession>C3JD28</accession>
<evidence type="ECO:0000256" key="2">
    <source>
        <dbReference type="ARBA" id="ARBA00022692"/>
    </source>
</evidence>
<feature type="transmembrane region" description="Helical" evidence="5">
    <location>
        <begin position="74"/>
        <end position="93"/>
    </location>
</feature>
<dbReference type="GeneID" id="93365437"/>
<dbReference type="Pfam" id="PF05154">
    <property type="entry name" value="TM2"/>
    <property type="match status" value="1"/>
</dbReference>
<reference evidence="7 8" key="1">
    <citation type="submission" date="2009-04" db="EMBL/GenBank/DDBJ databases">
        <authorList>
            <person name="Sebastian Y."/>
            <person name="Madupu R."/>
            <person name="Durkin A.S."/>
            <person name="Torralba M."/>
            <person name="Methe B."/>
            <person name="Sutton G.G."/>
            <person name="Strausberg R.L."/>
            <person name="Nelson K.E."/>
        </authorList>
    </citation>
    <scope>NUCLEOTIDE SEQUENCE [LARGE SCALE GENOMIC DNA]</scope>
    <source>
        <strain evidence="8">ATCC 35406 / BCRC 14492 / JCM 8526 / NCTC 13058 / HG 370</strain>
    </source>
</reference>
<comment type="subcellular location">
    <subcellularLocation>
        <location evidence="1">Membrane</location>
        <topology evidence="1">Multi-pass membrane protein</topology>
    </subcellularLocation>
</comment>
<dbReference type="STRING" id="553175.POREN0001_0716"/>
<keyword evidence="4 5" id="KW-0472">Membrane</keyword>
<gene>
    <name evidence="7" type="ORF">POREN0001_0716</name>
</gene>
<dbReference type="EMBL" id="ACNN01000036">
    <property type="protein sequence ID" value="EEN81901.1"/>
    <property type="molecule type" value="Genomic_DNA"/>
</dbReference>
<dbReference type="GO" id="GO:0016020">
    <property type="term" value="C:membrane"/>
    <property type="evidence" value="ECO:0007669"/>
    <property type="project" value="UniProtKB-SubCell"/>
</dbReference>
<protein>
    <submittedName>
        <fullName evidence="7">TM2 domain protein</fullName>
    </submittedName>
</protein>
<keyword evidence="2 5" id="KW-0812">Transmembrane</keyword>
<dbReference type="InterPro" id="IPR050932">
    <property type="entry name" value="TM2D1-3-like"/>
</dbReference>
<dbReference type="PANTHER" id="PTHR21016:SF25">
    <property type="entry name" value="TM2 DOMAIN-CONTAINING PROTEIN DDB_G0277895-RELATED"/>
    <property type="match status" value="1"/>
</dbReference>
<keyword evidence="8" id="KW-1185">Reference proteome</keyword>
<evidence type="ECO:0000313" key="7">
    <source>
        <dbReference type="EMBL" id="EEN81901.1"/>
    </source>
</evidence>
<evidence type="ECO:0000256" key="3">
    <source>
        <dbReference type="ARBA" id="ARBA00022989"/>
    </source>
</evidence>
<evidence type="ECO:0000256" key="5">
    <source>
        <dbReference type="SAM" id="Phobius"/>
    </source>
</evidence>
<evidence type="ECO:0000259" key="6">
    <source>
        <dbReference type="Pfam" id="PF05154"/>
    </source>
</evidence>
<comment type="caution">
    <text evidence="7">The sequence shown here is derived from an EMBL/GenBank/DDBJ whole genome shotgun (WGS) entry which is preliminary data.</text>
</comment>
<organism evidence="7 8">
    <name type="scientific">Porphyromonas endodontalis (strain ATCC 35406 / DSM 24491 / JCM 8526 / CCUG 16442 / BCRC 14492 / NCTC 13058 / HG 370)</name>
    <name type="common">Bacteroides endodontalis</name>
    <dbReference type="NCBI Taxonomy" id="553175"/>
    <lineage>
        <taxon>Bacteria</taxon>
        <taxon>Pseudomonadati</taxon>
        <taxon>Bacteroidota</taxon>
        <taxon>Bacteroidia</taxon>
        <taxon>Bacteroidales</taxon>
        <taxon>Porphyromonadaceae</taxon>
        <taxon>Porphyromonas</taxon>
    </lineage>
</organism>
<dbReference type="InterPro" id="IPR007829">
    <property type="entry name" value="TM2"/>
</dbReference>
<dbReference type="RefSeq" id="WP_004335214.1">
    <property type="nucleotide sequence ID" value="NZ_ACNN01000036.1"/>
</dbReference>
<name>C3JD28_POREA</name>
<dbReference type="AlphaFoldDB" id="C3JD28"/>
<feature type="domain" description="TM2" evidence="6">
    <location>
        <begin position="46"/>
        <end position="93"/>
    </location>
</feature>
<dbReference type="PANTHER" id="PTHR21016">
    <property type="entry name" value="BETA-AMYLOID BINDING PROTEIN-RELATED"/>
    <property type="match status" value="1"/>
</dbReference>
<evidence type="ECO:0000256" key="4">
    <source>
        <dbReference type="ARBA" id="ARBA00023136"/>
    </source>
</evidence>
<sequence>MTEQTINNFLLINSKYFDMSMMPEVKLLLQNADESMAQSIFAIEFKDPTTLLIISILLGTYGIDRFMLGDVGMGLLKLFTGGVCGILWIIDAVNIQQKTKEYNFNKLRSALSGYPMY</sequence>
<evidence type="ECO:0000313" key="8">
    <source>
        <dbReference type="Proteomes" id="UP000004295"/>
    </source>
</evidence>
<evidence type="ECO:0000256" key="1">
    <source>
        <dbReference type="ARBA" id="ARBA00004141"/>
    </source>
</evidence>
<proteinExistence type="predicted"/>
<keyword evidence="3 5" id="KW-1133">Transmembrane helix</keyword>
<dbReference type="eggNOG" id="COG2314">
    <property type="taxonomic scope" value="Bacteria"/>
</dbReference>
<dbReference type="Proteomes" id="UP000004295">
    <property type="component" value="Unassembled WGS sequence"/>
</dbReference>